<organism evidence="2 3">
    <name type="scientific">Fibrivirga algicola</name>
    <dbReference type="NCBI Taxonomy" id="2950420"/>
    <lineage>
        <taxon>Bacteria</taxon>
        <taxon>Pseudomonadati</taxon>
        <taxon>Bacteroidota</taxon>
        <taxon>Cytophagia</taxon>
        <taxon>Cytophagales</taxon>
        <taxon>Spirosomataceae</taxon>
        <taxon>Fibrivirga</taxon>
    </lineage>
</organism>
<comment type="caution">
    <text evidence="2">The sequence shown here is derived from an EMBL/GenBank/DDBJ whole genome shotgun (WGS) entry which is preliminary data.</text>
</comment>
<gene>
    <name evidence="2" type="ORF">F7231_18405</name>
</gene>
<dbReference type="Proteomes" id="UP000606008">
    <property type="component" value="Unassembled WGS sequence"/>
</dbReference>
<evidence type="ECO:0000313" key="3">
    <source>
        <dbReference type="Proteomes" id="UP000606008"/>
    </source>
</evidence>
<dbReference type="InterPro" id="IPR046489">
    <property type="entry name" value="DUF6582"/>
</dbReference>
<accession>A0ABX0QJ42</accession>
<name>A0ABX0QJ42_9BACT</name>
<dbReference type="EMBL" id="WAEL01000007">
    <property type="protein sequence ID" value="NID12151.1"/>
    <property type="molecule type" value="Genomic_DNA"/>
</dbReference>
<keyword evidence="3" id="KW-1185">Reference proteome</keyword>
<sequence>MKTDPKIDKRDDVRPSEGEHKYGDVRFADPTNKKYPIDTPEHVRAAWSYINHKDNAAKYDADEVDVIKDRIRKAAKQHDVDIQEE</sequence>
<protein>
    <submittedName>
        <fullName evidence="2">Uncharacterized protein</fullName>
    </submittedName>
</protein>
<evidence type="ECO:0000313" key="2">
    <source>
        <dbReference type="EMBL" id="NID12151.1"/>
    </source>
</evidence>
<proteinExistence type="predicted"/>
<dbReference type="RefSeq" id="WP_166693008.1">
    <property type="nucleotide sequence ID" value="NZ_WAEL01000007.1"/>
</dbReference>
<reference evidence="3" key="2">
    <citation type="submission" date="2023-07" db="EMBL/GenBank/DDBJ databases">
        <authorList>
            <person name="Jung D.-H."/>
        </authorList>
    </citation>
    <scope>NUCLEOTIDE SEQUENCE [LARGE SCALE GENOMIC DNA]</scope>
    <source>
        <strain evidence="3">JA-25</strain>
    </source>
</reference>
<dbReference type="Pfam" id="PF20223">
    <property type="entry name" value="DUF6582"/>
    <property type="match status" value="1"/>
</dbReference>
<feature type="region of interest" description="Disordered" evidence="1">
    <location>
        <begin position="1"/>
        <end position="36"/>
    </location>
</feature>
<evidence type="ECO:0000256" key="1">
    <source>
        <dbReference type="SAM" id="MobiDB-lite"/>
    </source>
</evidence>
<reference evidence="3" key="1">
    <citation type="submission" date="2019-09" db="EMBL/GenBank/DDBJ databases">
        <authorList>
            <person name="Jung D.-H."/>
        </authorList>
    </citation>
    <scope>NUCLEOTIDE SEQUENCE [LARGE SCALE GENOMIC DNA]</scope>
    <source>
        <strain evidence="3">JA-25</strain>
    </source>
</reference>